<keyword evidence="5 7" id="KW-1133">Transmembrane helix</keyword>
<dbReference type="Proteomes" id="UP000027931">
    <property type="component" value="Unassembled WGS sequence"/>
</dbReference>
<keyword evidence="10" id="KW-1185">Reference proteome</keyword>
<dbReference type="PANTHER" id="PTHR42709">
    <property type="entry name" value="ALKALINE PHOSPHATASE LIKE PROTEIN"/>
    <property type="match status" value="1"/>
</dbReference>
<evidence type="ECO:0000256" key="3">
    <source>
        <dbReference type="ARBA" id="ARBA00022475"/>
    </source>
</evidence>
<comment type="subcellular location">
    <subcellularLocation>
        <location evidence="1">Cell membrane</location>
        <topology evidence="1">Multi-pass membrane protein</topology>
    </subcellularLocation>
</comment>
<dbReference type="GO" id="GO:0005886">
    <property type="term" value="C:plasma membrane"/>
    <property type="evidence" value="ECO:0007669"/>
    <property type="project" value="UniProtKB-SubCell"/>
</dbReference>
<dbReference type="InterPro" id="IPR051311">
    <property type="entry name" value="DedA_domain"/>
</dbReference>
<accession>A0A074LJJ8</accession>
<dbReference type="Pfam" id="PF09335">
    <property type="entry name" value="VTT_dom"/>
    <property type="match status" value="1"/>
</dbReference>
<comment type="caution">
    <text evidence="9">The sequence shown here is derived from an EMBL/GenBank/DDBJ whole genome shotgun (WGS) entry which is preliminary data.</text>
</comment>
<feature type="transmembrane region" description="Helical" evidence="7">
    <location>
        <begin position="176"/>
        <end position="197"/>
    </location>
</feature>
<sequence>MLHHLLEWLASVATGLIETFGHWGVFLAMIIESACIPLPSEVIMLFGGFHAEEGLLTFWGVVWAGVFGNLVGSLLTYWIGATKGREWLEKYGKYVLIKKNHIDKADRWFKKYGEWAAFFGRNLPVIRTFISLPAGVARMNFFKFVIFTFLGCLPWNYVLTYLGFKLGANWGVVEPYIKPFSYGILGLIVLAVLWFIFRNLRTRTATK</sequence>
<dbReference type="eggNOG" id="COG0586">
    <property type="taxonomic scope" value="Bacteria"/>
</dbReference>
<dbReference type="OrthoDB" id="9813426at2"/>
<evidence type="ECO:0000256" key="4">
    <source>
        <dbReference type="ARBA" id="ARBA00022692"/>
    </source>
</evidence>
<evidence type="ECO:0000256" key="2">
    <source>
        <dbReference type="ARBA" id="ARBA00010792"/>
    </source>
</evidence>
<evidence type="ECO:0000256" key="5">
    <source>
        <dbReference type="ARBA" id="ARBA00022989"/>
    </source>
</evidence>
<feature type="domain" description="VTT" evidence="8">
    <location>
        <begin position="38"/>
        <end position="163"/>
    </location>
</feature>
<evidence type="ECO:0000313" key="10">
    <source>
        <dbReference type="Proteomes" id="UP000027931"/>
    </source>
</evidence>
<feature type="transmembrane region" description="Helical" evidence="7">
    <location>
        <begin position="58"/>
        <end position="79"/>
    </location>
</feature>
<dbReference type="InterPro" id="IPR032816">
    <property type="entry name" value="VTT_dom"/>
</dbReference>
<comment type="similarity">
    <text evidence="2">Belongs to the DedA family.</text>
</comment>
<reference evidence="9 10" key="1">
    <citation type="journal article" date="2013" name="Int. J. Syst. Evol. Microbiol.">
        <title>Tumebacillus flagellatus sp. nov., an alpha-amylase/pullulanase-producing bacterium isolated from cassava wastewater.</title>
        <authorList>
            <person name="Wang Q."/>
            <person name="Xie N."/>
            <person name="Qin Y."/>
            <person name="Shen N."/>
            <person name="Zhu J."/>
            <person name="Mi H."/>
            <person name="Huang R."/>
        </authorList>
    </citation>
    <scope>NUCLEOTIDE SEQUENCE [LARGE SCALE GENOMIC DNA]</scope>
    <source>
        <strain evidence="9 10">GST4</strain>
    </source>
</reference>
<keyword evidence="3" id="KW-1003">Cell membrane</keyword>
<name>A0A074LJJ8_9BACL</name>
<evidence type="ECO:0000313" key="9">
    <source>
        <dbReference type="EMBL" id="KEO81274.1"/>
    </source>
</evidence>
<dbReference type="AlphaFoldDB" id="A0A074LJJ8"/>
<dbReference type="PANTHER" id="PTHR42709:SF6">
    <property type="entry name" value="UNDECAPRENYL PHOSPHATE TRANSPORTER A"/>
    <property type="match status" value="1"/>
</dbReference>
<keyword evidence="4 7" id="KW-0812">Transmembrane</keyword>
<dbReference type="STRING" id="1157490.EL26_21590"/>
<evidence type="ECO:0000256" key="7">
    <source>
        <dbReference type="SAM" id="Phobius"/>
    </source>
</evidence>
<proteinExistence type="inferred from homology"/>
<feature type="transmembrane region" description="Helical" evidence="7">
    <location>
        <begin position="20"/>
        <end position="46"/>
    </location>
</feature>
<gene>
    <name evidence="9" type="ORF">EL26_21590</name>
</gene>
<evidence type="ECO:0000256" key="6">
    <source>
        <dbReference type="ARBA" id="ARBA00023136"/>
    </source>
</evidence>
<evidence type="ECO:0000259" key="8">
    <source>
        <dbReference type="Pfam" id="PF09335"/>
    </source>
</evidence>
<keyword evidence="6 7" id="KW-0472">Membrane</keyword>
<feature type="transmembrane region" description="Helical" evidence="7">
    <location>
        <begin position="144"/>
        <end position="164"/>
    </location>
</feature>
<evidence type="ECO:0000256" key="1">
    <source>
        <dbReference type="ARBA" id="ARBA00004651"/>
    </source>
</evidence>
<dbReference type="RefSeq" id="WP_038093651.1">
    <property type="nucleotide sequence ID" value="NZ_JMIR01000041.1"/>
</dbReference>
<protein>
    <submittedName>
        <fullName evidence="9">Alkaline phosphatase</fullName>
    </submittedName>
</protein>
<dbReference type="EMBL" id="JMIR01000041">
    <property type="protein sequence ID" value="KEO81274.1"/>
    <property type="molecule type" value="Genomic_DNA"/>
</dbReference>
<organism evidence="9 10">
    <name type="scientific">Tumebacillus flagellatus</name>
    <dbReference type="NCBI Taxonomy" id="1157490"/>
    <lineage>
        <taxon>Bacteria</taxon>
        <taxon>Bacillati</taxon>
        <taxon>Bacillota</taxon>
        <taxon>Bacilli</taxon>
        <taxon>Bacillales</taxon>
        <taxon>Alicyclobacillaceae</taxon>
        <taxon>Tumebacillus</taxon>
    </lineage>
</organism>